<reference evidence="1 2" key="1">
    <citation type="journal article" date="2012" name="Environ. Microbiol.">
        <title>The genome of the ammonia-oxidizing Candidatus Nitrososphaera gargensis: insights into metabolic versatility and environmental adaptations.</title>
        <authorList>
            <person name="Spang A."/>
            <person name="Poehlein A."/>
            <person name="Offre P."/>
            <person name="Zumbragel S."/>
            <person name="Haider S."/>
            <person name="Rychlik N."/>
            <person name="Nowka B."/>
            <person name="Schmeisser C."/>
            <person name="Lebedeva E.V."/>
            <person name="Rattei T."/>
            <person name="Bohm C."/>
            <person name="Schmid M."/>
            <person name="Galushko A."/>
            <person name="Hatzenpichler R."/>
            <person name="Weinmaier T."/>
            <person name="Daniel R."/>
            <person name="Schleper C."/>
            <person name="Spieck E."/>
            <person name="Streit W."/>
            <person name="Wagner M."/>
        </authorList>
    </citation>
    <scope>NUCLEOTIDE SEQUENCE [LARGE SCALE GENOMIC DNA]</scope>
    <source>
        <strain evidence="2">Ga9.2</strain>
    </source>
</reference>
<evidence type="ECO:0000313" key="2">
    <source>
        <dbReference type="Proteomes" id="UP000008037"/>
    </source>
</evidence>
<accession>K0ILJ2</accession>
<dbReference type="EMBL" id="CP002408">
    <property type="protein sequence ID" value="AFU59512.1"/>
    <property type="molecule type" value="Genomic_DNA"/>
</dbReference>
<organism evidence="1 2">
    <name type="scientific">Nitrososphaera gargensis (strain Ga9.2)</name>
    <dbReference type="NCBI Taxonomy" id="1237085"/>
    <lineage>
        <taxon>Archaea</taxon>
        <taxon>Nitrososphaerota</taxon>
        <taxon>Nitrososphaeria</taxon>
        <taxon>Nitrososphaerales</taxon>
        <taxon>Nitrososphaeraceae</taxon>
        <taxon>Nitrososphaera</taxon>
    </lineage>
</organism>
<keyword evidence="2" id="KW-1185">Reference proteome</keyword>
<dbReference type="InParanoid" id="K0ILJ2"/>
<dbReference type="HOGENOM" id="CLU_2613756_0_0_2"/>
<evidence type="ECO:0000313" key="1">
    <source>
        <dbReference type="EMBL" id="AFU59512.1"/>
    </source>
</evidence>
<name>K0ILJ2_NITGG</name>
<dbReference type="Proteomes" id="UP000008037">
    <property type="component" value="Chromosome"/>
</dbReference>
<dbReference type="RefSeq" id="WP_015020047.1">
    <property type="nucleotide sequence ID" value="NC_018719.1"/>
</dbReference>
<dbReference type="BioCyc" id="CNIT1237085:G1324-2590-MONOMER"/>
<gene>
    <name evidence="1" type="ordered locus">Ngar_c25900</name>
</gene>
<sequence>MIVYNDVNTSNMWPSYSKYTLEEEDAIVLLATHYEHVNMVKDALRDYYDINVEDHEENGSLIIRDCQRLSREDAWQQE</sequence>
<protein>
    <submittedName>
        <fullName evidence="1">Uncharacterized protein</fullName>
    </submittedName>
</protein>
<dbReference type="AlphaFoldDB" id="K0ILJ2"/>
<dbReference type="GeneID" id="13794609"/>
<proteinExistence type="predicted"/>
<dbReference type="KEGG" id="nga:Ngar_c25900"/>